<protein>
    <submittedName>
        <fullName evidence="1">Phosphoglycolate phosphatase</fullName>
    </submittedName>
</protein>
<dbReference type="AlphaFoldDB" id="A0A198A6F7"/>
<dbReference type="Gene3D" id="3.40.50.1000">
    <property type="entry name" value="HAD superfamily/HAD-like"/>
    <property type="match status" value="1"/>
</dbReference>
<dbReference type="InterPro" id="IPR023214">
    <property type="entry name" value="HAD_sf"/>
</dbReference>
<proteinExistence type="predicted"/>
<dbReference type="PRINTS" id="PR00413">
    <property type="entry name" value="HADHALOGNASE"/>
</dbReference>
<dbReference type="Gene3D" id="1.10.150.240">
    <property type="entry name" value="Putative phosphatase, domain 2"/>
    <property type="match status" value="1"/>
</dbReference>
<gene>
    <name evidence="1" type="ORF">A8708_07255</name>
</gene>
<dbReference type="NCBIfam" id="TIGR01549">
    <property type="entry name" value="HAD-SF-IA-v1"/>
    <property type="match status" value="1"/>
</dbReference>
<dbReference type="SFLD" id="SFLDS00003">
    <property type="entry name" value="Haloacid_Dehalogenase"/>
    <property type="match status" value="1"/>
</dbReference>
<dbReference type="EMBL" id="LYPB01000074">
    <property type="protein sequence ID" value="OAS16661.1"/>
    <property type="molecule type" value="Genomic_DNA"/>
</dbReference>
<dbReference type="SFLD" id="SFLDG01135">
    <property type="entry name" value="C1.5.6:_HAD__Beta-PGM__Phospha"/>
    <property type="match status" value="1"/>
</dbReference>
<dbReference type="InterPro" id="IPR023198">
    <property type="entry name" value="PGP-like_dom2"/>
</dbReference>
<dbReference type="InterPro" id="IPR036412">
    <property type="entry name" value="HAD-like_sf"/>
</dbReference>
<sequence>MSAIRALIFDFDGTILDTETAWYEAFREIALEHDIELTIDTYGQCIGTSLHVFDPYDYLITTKKIPLDRETLVKLVHTGHTKMMAQEGIRPGILDYLVEAKALGLRIGLASSSKRAWIDKYLAQLGIGEYFETIRTAEDVALVKPHPELYELALKDLGVEPNEAIAIEDSPNGARAAAAAGMHYIVVPNTVTKFLSFDGEPRKVSSLEEMSLQELLEAVEGK</sequence>
<dbReference type="InterPro" id="IPR006439">
    <property type="entry name" value="HAD-SF_hydro_IA"/>
</dbReference>
<dbReference type="SFLD" id="SFLDG01129">
    <property type="entry name" value="C1.5:_HAD__Beta-PGM__Phosphata"/>
    <property type="match status" value="1"/>
</dbReference>
<dbReference type="PANTHER" id="PTHR18901">
    <property type="entry name" value="2-DEOXYGLUCOSE-6-PHOSPHATE PHOSPHATASE 2"/>
    <property type="match status" value="1"/>
</dbReference>
<comment type="caution">
    <text evidence="1">The sequence shown here is derived from an EMBL/GenBank/DDBJ whole genome shotgun (WGS) entry which is preliminary data.</text>
</comment>
<dbReference type="InterPro" id="IPR041492">
    <property type="entry name" value="HAD_2"/>
</dbReference>
<dbReference type="RefSeq" id="WP_068666751.1">
    <property type="nucleotide sequence ID" value="NZ_LYPB01000074.1"/>
</dbReference>
<evidence type="ECO:0000313" key="2">
    <source>
        <dbReference type="Proteomes" id="UP000078454"/>
    </source>
</evidence>
<name>A0A198A6F7_9BACL</name>
<dbReference type="Pfam" id="PF13419">
    <property type="entry name" value="HAD_2"/>
    <property type="match status" value="1"/>
</dbReference>
<dbReference type="OrthoDB" id="9797743at2"/>
<dbReference type="Proteomes" id="UP000078454">
    <property type="component" value="Unassembled WGS sequence"/>
</dbReference>
<organism evidence="1 2">
    <name type="scientific">Paenibacillus oryzisoli</name>
    <dbReference type="NCBI Taxonomy" id="1850517"/>
    <lineage>
        <taxon>Bacteria</taxon>
        <taxon>Bacillati</taxon>
        <taxon>Bacillota</taxon>
        <taxon>Bacilli</taxon>
        <taxon>Bacillales</taxon>
        <taxon>Paenibacillaceae</taxon>
        <taxon>Paenibacillus</taxon>
    </lineage>
</organism>
<reference evidence="1 2" key="1">
    <citation type="submission" date="2016-05" db="EMBL/GenBank/DDBJ databases">
        <title>Paenibacillus sp. 1ZS3-15 nov., isolated from the rhizosphere soil.</title>
        <authorList>
            <person name="Zhang X.X."/>
            <person name="Zhang J."/>
        </authorList>
    </citation>
    <scope>NUCLEOTIDE SEQUENCE [LARGE SCALE GENOMIC DNA]</scope>
    <source>
        <strain evidence="1 2">1ZS3-15</strain>
    </source>
</reference>
<keyword evidence="2" id="KW-1185">Reference proteome</keyword>
<evidence type="ECO:0000313" key="1">
    <source>
        <dbReference type="EMBL" id="OAS16661.1"/>
    </source>
</evidence>
<dbReference type="PANTHER" id="PTHR18901:SF38">
    <property type="entry name" value="PSEUDOURIDINE-5'-PHOSPHATASE"/>
    <property type="match status" value="1"/>
</dbReference>
<accession>A0A198A6F7</accession>
<dbReference type="SUPFAM" id="SSF56784">
    <property type="entry name" value="HAD-like"/>
    <property type="match status" value="1"/>
</dbReference>
<dbReference type="NCBIfam" id="TIGR01509">
    <property type="entry name" value="HAD-SF-IA-v3"/>
    <property type="match status" value="1"/>
</dbReference>